<accession>A0A7W8JWR3</accession>
<keyword evidence="3" id="KW-1185">Reference proteome</keyword>
<dbReference type="Proteomes" id="UP000552709">
    <property type="component" value="Unassembled WGS sequence"/>
</dbReference>
<protein>
    <submittedName>
        <fullName evidence="2">Uncharacterized protein</fullName>
    </submittedName>
</protein>
<reference evidence="2 3" key="1">
    <citation type="submission" date="2020-08" db="EMBL/GenBank/DDBJ databases">
        <title>Genomic Encyclopedia of Type Strains, Phase IV (KMG-IV): sequencing the most valuable type-strain genomes for metagenomic binning, comparative biology and taxonomic classification.</title>
        <authorList>
            <person name="Goeker M."/>
        </authorList>
    </citation>
    <scope>NUCLEOTIDE SEQUENCE [LARGE SCALE GENOMIC DNA]</scope>
    <source>
        <strain evidence="2 3">DSM 27939</strain>
    </source>
</reference>
<proteinExistence type="predicted"/>
<feature type="signal peptide" evidence="1">
    <location>
        <begin position="1"/>
        <end position="25"/>
    </location>
</feature>
<comment type="caution">
    <text evidence="2">The sequence shown here is derived from an EMBL/GenBank/DDBJ whole genome shotgun (WGS) entry which is preliminary data.</text>
</comment>
<organism evidence="2 3">
    <name type="scientific">Deinococcus humi</name>
    <dbReference type="NCBI Taxonomy" id="662880"/>
    <lineage>
        <taxon>Bacteria</taxon>
        <taxon>Thermotogati</taxon>
        <taxon>Deinococcota</taxon>
        <taxon>Deinococci</taxon>
        <taxon>Deinococcales</taxon>
        <taxon>Deinococcaceae</taxon>
        <taxon>Deinococcus</taxon>
    </lineage>
</organism>
<dbReference type="RefSeq" id="WP_184131290.1">
    <property type="nucleotide sequence ID" value="NZ_JACHFL010000004.1"/>
</dbReference>
<feature type="chain" id="PRO_5031478922" evidence="1">
    <location>
        <begin position="26"/>
        <end position="113"/>
    </location>
</feature>
<evidence type="ECO:0000313" key="2">
    <source>
        <dbReference type="EMBL" id="MBB5363084.1"/>
    </source>
</evidence>
<keyword evidence="1" id="KW-0732">Signal</keyword>
<dbReference type="EMBL" id="JACHFL010000004">
    <property type="protein sequence ID" value="MBB5363084.1"/>
    <property type="molecule type" value="Genomic_DNA"/>
</dbReference>
<sequence>MNKILLLTALTLGTAAHAVAVPACAATVTGTAKLADAHHVAYTATVRNPTRQPLTVNLRVDFFFKGKKLDGGFENLRATIPAGGKKEFTGRETFTQTLTGADAVKVTKVRQCK</sequence>
<evidence type="ECO:0000256" key="1">
    <source>
        <dbReference type="SAM" id="SignalP"/>
    </source>
</evidence>
<dbReference type="AlphaFoldDB" id="A0A7W8JWR3"/>
<evidence type="ECO:0000313" key="3">
    <source>
        <dbReference type="Proteomes" id="UP000552709"/>
    </source>
</evidence>
<gene>
    <name evidence="2" type="ORF">HNQ08_002182</name>
</gene>
<name>A0A7W8JWR3_9DEIO</name>